<feature type="compositionally biased region" description="Basic and acidic residues" evidence="1">
    <location>
        <begin position="73"/>
        <end position="97"/>
    </location>
</feature>
<feature type="compositionally biased region" description="Polar residues" evidence="1">
    <location>
        <begin position="1908"/>
        <end position="1920"/>
    </location>
</feature>
<feature type="compositionally biased region" description="Basic and acidic residues" evidence="1">
    <location>
        <begin position="1"/>
        <end position="11"/>
    </location>
</feature>
<evidence type="ECO:0000256" key="1">
    <source>
        <dbReference type="SAM" id="MobiDB-lite"/>
    </source>
</evidence>
<name>A0AAF3ETM0_9BILA</name>
<dbReference type="PANTHER" id="PTHR13136">
    <property type="entry name" value="TESTIS DEVELOPMENT PROTEIN PRTD"/>
    <property type="match status" value="1"/>
</dbReference>
<feature type="compositionally biased region" description="Basic and acidic residues" evidence="1">
    <location>
        <begin position="656"/>
        <end position="668"/>
    </location>
</feature>
<dbReference type="SUPFAM" id="SSF53474">
    <property type="entry name" value="alpha/beta-Hydrolases"/>
    <property type="match status" value="1"/>
</dbReference>
<feature type="compositionally biased region" description="Basic and acidic residues" evidence="1">
    <location>
        <begin position="551"/>
        <end position="569"/>
    </location>
</feature>
<feature type="compositionally biased region" description="Basic and acidic residues" evidence="1">
    <location>
        <begin position="235"/>
        <end position="245"/>
    </location>
</feature>
<feature type="domain" description="KANSL3 helical" evidence="2">
    <location>
        <begin position="1235"/>
        <end position="1409"/>
    </location>
</feature>
<dbReference type="WBParaSite" id="MBELARI_LOCUS17162">
    <property type="protein sequence ID" value="MBELARI_LOCUS17162"/>
    <property type="gene ID" value="MBELARI_LOCUS17162"/>
</dbReference>
<dbReference type="GO" id="GO:0044545">
    <property type="term" value="C:NSL complex"/>
    <property type="evidence" value="ECO:0007669"/>
    <property type="project" value="TreeGrafter"/>
</dbReference>
<accession>A0AAF3ETM0</accession>
<dbReference type="InterPro" id="IPR029058">
    <property type="entry name" value="AB_hydrolase_fold"/>
</dbReference>
<sequence>MDQNLDEEHATQSDISKSGSIEEIGPEDEKTSTSERRTVSRSSTVERLTSGGTAEKDATRRASHASRSNSVISREEPLEDLAPKREVRERKLKREFSPDTSAAYNRRSIHQGATGESSTKDSSGFATPTLPAAERRKSKAAPRYSPHTADQPNSPCFALDGNRAVVNSYSDFLATPTLRNLPSSNFELPSYFSKEVPTRLHGTSSAESYWGKGKPRAKRVKKEPNDEQSQAVRTDPIKEEPKDEQGQSSFITVNDSKVSVPLLEDLVNEASSQSKTSGRRPIKKVGIRLRSLGVQAKKHAKQELASDKEAPFTMKDLPSTYTRRPRNTTAEAQEAQSQQLDAETSEAKCPLLKDIVNDALSMDLGKEMNKTASFSFFTPDEQSNSAQNETLDEASFSLADLLGPAFRKDKVKDQSTADTDVKIKDRNTQQANEVKTVKKRGRPFSKKREPVVETITPDRPEKKSITPEKQESGRRRSERKLIPSSLLRNGDVVVTVPSIINASAPVVNKRQQKEKPVDPKSALGIIRKTAEGQRHKRRSPTPEMSDFMKQLFEKKVEWAKQKMTEEKTMTPEPEPASLEVKPAKLETSRTCDQAKQKDDELTIHEKLLPPEDRTIKNEQKSDDFSEGNVDLAEPKEVVSSPSSIHDDIPSSVDLPTEPHEIAAEHEPIDTDAQAADLQTVKRRGRPSKKRSSVAHSELENLEKSLTVENPPHVTRSKSERMKVNAVESMDVDKSPLSKQDQYITRRRSRRKPVPSSILRNSDVVVNVPLMGTPTHKRQRKEKSINSSPSQKTNEKFRNEQCAPTPEVSTPAKQLLGEESNSVTVGNERTIVVDPEILKAVDLEGPKDKEDIPTVEEVPQDEPVPLVNDELSKHDNENVLVDGNARTLASCSPLRPVRSDEVLIRKPNYNLRNRSQDSMADSDLNQMLPEMKPDEALSVQPRFRILSPKKEKPKTHLPKYVPSIKPLIGSMLLANGHWENLGQSVNQVVNKLLFEVCQDGVVHHNTWLLTKDEIYQRNKERSREARELRKNQPVIHRRQALPQEGLALSRSKREARNRFIGNHEPLHVSISNEDYSSSNRSRESATMANAARGSASLSEFIQAFSHSNTKERMCALASPGTPQSLRYPEIATTSVISGATPPPNGFVDRKFIAITFDEMLYNCGWEKSLIVGPHKGILNGDIFYREMLMDSSYDLNEAPLKEEDRIDIESNDNFLMRESEKQRDQPPIKPGAWEESKMTARKICQLLPRPQHKHDDDASGDGANSWTTDDAIELVRRLEEPQNEDATMEKDSVIVEGTLSDCFQRLIEIVCSQYTLETTCQQDGYENWQSVYYVESQRNAVHYADLMLVFSKERTKQSVSLHRYLLAFLPEHLLVSYLTIMRYSRQLKNRSVDIVNKFIKQTSAETNAQITQKAANDSSVESPKRWIKIGKAVTTCSKIRIKDPNLDELNRTTLSRVLPDVIAICVNPSVYHEQYFDQRNRANEYTYKLISQLCNADFVTVSLDFSALRHHLTIAEAMLTAIEQVSSAVRHAVKDHKNKRIVLFGWGTSTYINHRVVQTTPGVSAIVNFNFPTHSAFGNRGEADDDICLTYCPTLFVAGEDACDFNPHVMHSLRRNMINYSGLIVVGSANEQLCVAPEVLVDRRITQKVVARAVMEHVIEFLNLDVTRKQRTELIPVPLNDIFHIDPDILKANPRPIAARASATYSSSMDEQLPSPALMLPSISETNVSGGAMPPRLPQNEQKPTVLRPTLPPPRQRPVVAMSRPRKRLSEDFGQSEAPVPQQVTSPFSGLMVASRQQASHLSNPIPQRPPQPMIGGSLLPVSIRQLPGPMAPHSQVVGAPLHQRPGPPISVQLVPPHRQLQSNLQAIHRSVRGVIPVGQAEMGLSATERARDRLSTALSNSSSGSQSAVQGKPQNFSSMHLTGAQPTAVRVGPPPAKHQRRDSETKTNEPTTNQVKNYIDPANLTLQ</sequence>
<feature type="region of interest" description="Disordered" evidence="1">
    <location>
        <begin position="507"/>
        <end position="809"/>
    </location>
</feature>
<dbReference type="PANTHER" id="PTHR13136:SF16">
    <property type="entry name" value="KAT8 REGULATORY NSL COMPLEX SUBUNIT 3"/>
    <property type="match status" value="1"/>
</dbReference>
<feature type="compositionally biased region" description="Polar residues" evidence="1">
    <location>
        <begin position="114"/>
        <end position="126"/>
    </location>
</feature>
<feature type="compositionally biased region" description="Basic residues" evidence="1">
    <location>
        <begin position="680"/>
        <end position="692"/>
    </location>
</feature>
<feature type="region of interest" description="Disordered" evidence="1">
    <location>
        <begin position="1888"/>
        <end position="1967"/>
    </location>
</feature>
<feature type="compositionally biased region" description="Low complexity" evidence="1">
    <location>
        <begin position="1895"/>
        <end position="1907"/>
    </location>
</feature>
<feature type="compositionally biased region" description="Low complexity" evidence="1">
    <location>
        <begin position="40"/>
        <end position="50"/>
    </location>
</feature>
<dbReference type="GO" id="GO:0045944">
    <property type="term" value="P:positive regulation of transcription by RNA polymerase II"/>
    <property type="evidence" value="ECO:0007669"/>
    <property type="project" value="TreeGrafter"/>
</dbReference>
<evidence type="ECO:0000259" key="2">
    <source>
        <dbReference type="Pfam" id="PF23154"/>
    </source>
</evidence>
<feature type="region of interest" description="Disordered" evidence="1">
    <location>
        <begin position="1069"/>
        <end position="1088"/>
    </location>
</feature>
<feature type="region of interest" description="Disordered" evidence="1">
    <location>
        <begin position="196"/>
        <end position="254"/>
    </location>
</feature>
<feature type="compositionally biased region" description="Basic and acidic residues" evidence="1">
    <location>
        <begin position="581"/>
        <end position="623"/>
    </location>
</feature>
<dbReference type="Pfam" id="PF23154">
    <property type="entry name" value="KANSL3_1st"/>
    <property type="match status" value="1"/>
</dbReference>
<feature type="compositionally biased region" description="Low complexity" evidence="1">
    <location>
        <begin position="637"/>
        <end position="653"/>
    </location>
</feature>
<feature type="compositionally biased region" description="Basic and acidic residues" evidence="1">
    <location>
        <begin position="301"/>
        <end position="310"/>
    </location>
</feature>
<dbReference type="Proteomes" id="UP000887575">
    <property type="component" value="Unassembled WGS sequence"/>
</dbReference>
<feature type="compositionally biased region" description="Basic and acidic residues" evidence="1">
    <location>
        <begin position="446"/>
        <end position="481"/>
    </location>
</feature>
<feature type="compositionally biased region" description="Basic and acidic residues" evidence="1">
    <location>
        <begin position="27"/>
        <end position="38"/>
    </location>
</feature>
<feature type="region of interest" description="Disordered" evidence="1">
    <location>
        <begin position="1728"/>
        <end position="1764"/>
    </location>
</feature>
<reference evidence="4" key="1">
    <citation type="submission" date="2024-02" db="UniProtKB">
        <authorList>
            <consortium name="WormBaseParasite"/>
        </authorList>
    </citation>
    <scope>IDENTIFICATION</scope>
</reference>
<organism evidence="3 4">
    <name type="scientific">Mesorhabditis belari</name>
    <dbReference type="NCBI Taxonomy" id="2138241"/>
    <lineage>
        <taxon>Eukaryota</taxon>
        <taxon>Metazoa</taxon>
        <taxon>Ecdysozoa</taxon>
        <taxon>Nematoda</taxon>
        <taxon>Chromadorea</taxon>
        <taxon>Rhabditida</taxon>
        <taxon>Rhabditina</taxon>
        <taxon>Rhabditomorpha</taxon>
        <taxon>Rhabditoidea</taxon>
        <taxon>Rhabditidae</taxon>
        <taxon>Mesorhabditinae</taxon>
        <taxon>Mesorhabditis</taxon>
    </lineage>
</organism>
<proteinExistence type="predicted"/>
<feature type="region of interest" description="Disordered" evidence="1">
    <location>
        <begin position="293"/>
        <end position="346"/>
    </location>
</feature>
<feature type="compositionally biased region" description="Basic and acidic residues" evidence="1">
    <location>
        <begin position="410"/>
        <end position="427"/>
    </location>
</feature>
<evidence type="ECO:0000313" key="3">
    <source>
        <dbReference type="Proteomes" id="UP000887575"/>
    </source>
</evidence>
<feature type="region of interest" description="Disordered" evidence="1">
    <location>
        <begin position="1"/>
        <end position="160"/>
    </location>
</feature>
<dbReference type="InterPro" id="IPR056519">
    <property type="entry name" value="KANSL3_1st"/>
</dbReference>
<evidence type="ECO:0000313" key="4">
    <source>
        <dbReference type="WBParaSite" id="MBELARI_LOCUS17162"/>
    </source>
</evidence>
<keyword evidence="3" id="KW-1185">Reference proteome</keyword>
<feature type="compositionally biased region" description="Low complexity" evidence="1">
    <location>
        <begin position="330"/>
        <end position="342"/>
    </location>
</feature>
<feature type="region of interest" description="Disordered" evidence="1">
    <location>
        <begin position="410"/>
        <end position="483"/>
    </location>
</feature>
<dbReference type="InterPro" id="IPR026555">
    <property type="entry name" value="NSL3/Tex30"/>
</dbReference>
<feature type="compositionally biased region" description="Polar residues" evidence="1">
    <location>
        <begin position="1069"/>
        <end position="1086"/>
    </location>
</feature>
<protein>
    <recommendedName>
        <fullName evidence="2">KANSL3 helical domain-containing protein</fullName>
    </recommendedName>
</protein>